<evidence type="ECO:0000313" key="3">
    <source>
        <dbReference type="EMBL" id="KAK3924562.1"/>
    </source>
</evidence>
<dbReference type="EMBL" id="JAHWGI010000107">
    <property type="protein sequence ID" value="KAK3909597.1"/>
    <property type="molecule type" value="Genomic_DNA"/>
</dbReference>
<sequence>MPLAKVTPAKILEDKEGRPRSVTGNHDYLDAIGRRRVQTLFLDIMLMVTGKDRITEADEHLVGDRGYTNSDFRKKSNPLSDSKEDRDSSDGHDTSTDLDEGDLAQKSLLNRKALGAKANHSRSADTLVDEFDLKLFLKDNAMGKGVIPSYKRKKYLTNDDRMRISGIVCPWLLEVSEYGLHNY</sequence>
<accession>A0AAE1LNJ0</accession>
<gene>
    <name evidence="2" type="ORF">KUF71_003952</name>
    <name evidence="3" type="ORF">KUF71_012695</name>
</gene>
<protein>
    <submittedName>
        <fullName evidence="3">Uncharacterized protein</fullName>
    </submittedName>
</protein>
<dbReference type="EMBL" id="JAHWGI010001193">
    <property type="protein sequence ID" value="KAK3924562.1"/>
    <property type="molecule type" value="Genomic_DNA"/>
</dbReference>
<evidence type="ECO:0000313" key="4">
    <source>
        <dbReference type="Proteomes" id="UP001219518"/>
    </source>
</evidence>
<comment type="caution">
    <text evidence="3">The sequence shown here is derived from an EMBL/GenBank/DDBJ whole genome shotgun (WGS) entry which is preliminary data.</text>
</comment>
<feature type="region of interest" description="Disordered" evidence="1">
    <location>
        <begin position="65"/>
        <end position="102"/>
    </location>
</feature>
<proteinExistence type="predicted"/>
<evidence type="ECO:0000256" key="1">
    <source>
        <dbReference type="SAM" id="MobiDB-lite"/>
    </source>
</evidence>
<evidence type="ECO:0000313" key="2">
    <source>
        <dbReference type="EMBL" id="KAK3909597.1"/>
    </source>
</evidence>
<reference evidence="3" key="1">
    <citation type="submission" date="2021-07" db="EMBL/GenBank/DDBJ databases">
        <authorList>
            <person name="Catto M.A."/>
            <person name="Jacobson A."/>
            <person name="Kennedy G."/>
            <person name="Labadie P."/>
            <person name="Hunt B.G."/>
            <person name="Srinivasan R."/>
        </authorList>
    </citation>
    <scope>NUCLEOTIDE SEQUENCE</scope>
    <source>
        <strain evidence="3">PL_HMW_Pooled</strain>
        <tissue evidence="3">Head</tissue>
    </source>
</reference>
<reference evidence="3" key="2">
    <citation type="journal article" date="2023" name="BMC Genomics">
        <title>Pest status, molecular evolution, and epigenetic factors derived from the genome assembly of Frankliniella fusca, a thysanopteran phytovirus vector.</title>
        <authorList>
            <person name="Catto M.A."/>
            <person name="Labadie P.E."/>
            <person name="Jacobson A.L."/>
            <person name="Kennedy G.G."/>
            <person name="Srinivasan R."/>
            <person name="Hunt B.G."/>
        </authorList>
    </citation>
    <scope>NUCLEOTIDE SEQUENCE</scope>
    <source>
        <strain evidence="3">PL_HMW_Pooled</strain>
    </source>
</reference>
<name>A0AAE1LNJ0_9NEOP</name>
<keyword evidence="4" id="KW-1185">Reference proteome</keyword>
<feature type="compositionally biased region" description="Basic and acidic residues" evidence="1">
    <location>
        <begin position="81"/>
        <end position="95"/>
    </location>
</feature>
<organism evidence="3 4">
    <name type="scientific">Frankliniella fusca</name>
    <dbReference type="NCBI Taxonomy" id="407009"/>
    <lineage>
        <taxon>Eukaryota</taxon>
        <taxon>Metazoa</taxon>
        <taxon>Ecdysozoa</taxon>
        <taxon>Arthropoda</taxon>
        <taxon>Hexapoda</taxon>
        <taxon>Insecta</taxon>
        <taxon>Pterygota</taxon>
        <taxon>Neoptera</taxon>
        <taxon>Paraneoptera</taxon>
        <taxon>Thysanoptera</taxon>
        <taxon>Terebrantia</taxon>
        <taxon>Thripoidea</taxon>
        <taxon>Thripidae</taxon>
        <taxon>Frankliniella</taxon>
    </lineage>
</organism>
<dbReference type="Proteomes" id="UP001219518">
    <property type="component" value="Unassembled WGS sequence"/>
</dbReference>
<dbReference type="AlphaFoldDB" id="A0AAE1LNJ0"/>